<evidence type="ECO:0000313" key="3">
    <source>
        <dbReference type="EMBL" id="KAK1136024.1"/>
    </source>
</evidence>
<dbReference type="InterPro" id="IPR010750">
    <property type="entry name" value="SGF29_tudor-like_dom"/>
</dbReference>
<evidence type="ECO:0000313" key="4">
    <source>
        <dbReference type="Proteomes" id="UP001177670"/>
    </source>
</evidence>
<dbReference type="Gene3D" id="2.30.30.140">
    <property type="match status" value="1"/>
</dbReference>
<proteinExistence type="predicted"/>
<gene>
    <name evidence="3" type="ORF">K0M31_000593</name>
</gene>
<dbReference type="PROSITE" id="PS51518">
    <property type="entry name" value="SGF29_C"/>
    <property type="match status" value="1"/>
</dbReference>
<dbReference type="CDD" id="cd20393">
    <property type="entry name" value="Tudor_SGF29_rpt1"/>
    <property type="match status" value="1"/>
</dbReference>
<keyword evidence="4" id="KW-1185">Reference proteome</keyword>
<evidence type="ECO:0000259" key="2">
    <source>
        <dbReference type="PROSITE" id="PS51518"/>
    </source>
</evidence>
<name>A0AA40KWT8_9HYME</name>
<dbReference type="AlphaFoldDB" id="A0AA40KWT8"/>
<feature type="domain" description="SGF29 C-terminal" evidence="2">
    <location>
        <begin position="1"/>
        <end position="61"/>
    </location>
</feature>
<evidence type="ECO:0000256" key="1">
    <source>
        <dbReference type="SAM" id="MobiDB-lite"/>
    </source>
</evidence>
<dbReference type="Pfam" id="PF07039">
    <property type="entry name" value="SGF29_Tudor"/>
    <property type="match status" value="1"/>
</dbReference>
<accession>A0AA40KWT8</accession>
<protein>
    <recommendedName>
        <fullName evidence="2">SGF29 C-terminal domain-containing protein</fullName>
    </recommendedName>
</protein>
<feature type="compositionally biased region" description="Basic and acidic residues" evidence="1">
    <location>
        <begin position="40"/>
        <end position="53"/>
    </location>
</feature>
<organism evidence="3 4">
    <name type="scientific">Melipona bicolor</name>
    <dbReference type="NCBI Taxonomy" id="60889"/>
    <lineage>
        <taxon>Eukaryota</taxon>
        <taxon>Metazoa</taxon>
        <taxon>Ecdysozoa</taxon>
        <taxon>Arthropoda</taxon>
        <taxon>Hexapoda</taxon>
        <taxon>Insecta</taxon>
        <taxon>Pterygota</taxon>
        <taxon>Neoptera</taxon>
        <taxon>Endopterygota</taxon>
        <taxon>Hymenoptera</taxon>
        <taxon>Apocrita</taxon>
        <taxon>Aculeata</taxon>
        <taxon>Apoidea</taxon>
        <taxon>Anthophila</taxon>
        <taxon>Apidae</taxon>
        <taxon>Melipona</taxon>
    </lineage>
</organism>
<dbReference type="EMBL" id="JAHYIQ010000001">
    <property type="protein sequence ID" value="KAK1136024.1"/>
    <property type="molecule type" value="Genomic_DNA"/>
</dbReference>
<dbReference type="InterPro" id="IPR047288">
    <property type="entry name" value="Tudor_SGF29_rpt1"/>
</dbReference>
<dbReference type="Proteomes" id="UP001177670">
    <property type="component" value="Unassembled WGS sequence"/>
</dbReference>
<sequence>MGEMVAAFVKGSEEEDWILAEVVQFNPTTNKYEGLDAIDEEKKDRQHRVEEKSGASPIDES</sequence>
<reference evidence="3" key="1">
    <citation type="submission" date="2021-10" db="EMBL/GenBank/DDBJ databases">
        <title>Melipona bicolor Genome sequencing and assembly.</title>
        <authorList>
            <person name="Araujo N.S."/>
            <person name="Arias M.C."/>
        </authorList>
    </citation>
    <scope>NUCLEOTIDE SEQUENCE</scope>
    <source>
        <strain evidence="3">USP_2M_L1-L4_2017</strain>
        <tissue evidence="3">Whole body</tissue>
    </source>
</reference>
<feature type="region of interest" description="Disordered" evidence="1">
    <location>
        <begin position="34"/>
        <end position="61"/>
    </location>
</feature>
<comment type="caution">
    <text evidence="3">The sequence shown here is derived from an EMBL/GenBank/DDBJ whole genome shotgun (WGS) entry which is preliminary data.</text>
</comment>